<dbReference type="InterPro" id="IPR000914">
    <property type="entry name" value="SBP_5_dom"/>
</dbReference>
<feature type="domain" description="Solute-binding protein family 5" evidence="5">
    <location>
        <begin position="77"/>
        <end position="453"/>
    </location>
</feature>
<reference evidence="7" key="1">
    <citation type="journal article" date="2019" name="Int. J. Syst. Evol. Microbiol.">
        <title>The Global Catalogue of Microorganisms (GCM) 10K type strain sequencing project: providing services to taxonomists for standard genome sequencing and annotation.</title>
        <authorList>
            <consortium name="The Broad Institute Genomics Platform"/>
            <consortium name="The Broad Institute Genome Sequencing Center for Infectious Disease"/>
            <person name="Wu L."/>
            <person name="Ma J."/>
        </authorList>
    </citation>
    <scope>NUCLEOTIDE SEQUENCE [LARGE SCALE GENOMIC DNA]</scope>
    <source>
        <strain evidence="7">CCUG 62114</strain>
    </source>
</reference>
<keyword evidence="4" id="KW-0732">Signal</keyword>
<evidence type="ECO:0000313" key="7">
    <source>
        <dbReference type="Proteomes" id="UP001596997"/>
    </source>
</evidence>
<dbReference type="Proteomes" id="UP001596997">
    <property type="component" value="Unassembled WGS sequence"/>
</dbReference>
<sequence>MKTVIIHIIKLLAFTAFIILSSCSSKENNNKDHLVFRYNEYSNIQSLDPAFARVNANIWACNQLFNSLVQLDDSLHIQPDIAKSWKISDDALRYTFKLRNDIYFHKHQLFGKDSTRLLTAKDVKYSLERLIDDKVASPGRWVMKPVKKILATNDSTLTIELEQPFPAFLGLMSMKYCSVVPQEIVEYYGNDFRSNPIGTGPFHFKNWIENTKLVLRKNPLYYEKDANGKQLPYLEAVAISFLTDKQSEFLQFAQGNIDFVSGLDPSYKDEILTADGKLREKYLSSVEMLSGDYLNTEYLGFYLDGNIPEIQSELIRKAINYGFDKQTMVTYLRNGVVTPAVNGFIPKGLPSFNNLKGYTYQPEKAKQLVEQFIKETGISQPKITISTDSNYVDLCEYIQRELEKIGLTVTVDLLTSSTFRQEKSAGKLDIFRASWVADYPDAENYLSLFYSKNFTPNGPNYTHFKNATYDSLYEHSLVETNLNKRQILYQKMDSIVINKAPIVPLYYDKAIRFTRKNINGLGINPINLLHLKRVYKNKK</sequence>
<protein>
    <submittedName>
        <fullName evidence="6">ABC transporter substrate-binding protein</fullName>
    </submittedName>
</protein>
<dbReference type="PIRSF" id="PIRSF002741">
    <property type="entry name" value="MppA"/>
    <property type="match status" value="1"/>
</dbReference>
<evidence type="ECO:0000256" key="1">
    <source>
        <dbReference type="ARBA" id="ARBA00004196"/>
    </source>
</evidence>
<evidence type="ECO:0000256" key="2">
    <source>
        <dbReference type="ARBA" id="ARBA00005695"/>
    </source>
</evidence>
<dbReference type="RefSeq" id="WP_377713165.1">
    <property type="nucleotide sequence ID" value="NZ_JBHTJM010000002.1"/>
</dbReference>
<dbReference type="SUPFAM" id="SSF53850">
    <property type="entry name" value="Periplasmic binding protein-like II"/>
    <property type="match status" value="1"/>
</dbReference>
<accession>A0ABW3HZH2</accession>
<evidence type="ECO:0000256" key="4">
    <source>
        <dbReference type="ARBA" id="ARBA00022729"/>
    </source>
</evidence>
<dbReference type="InterPro" id="IPR030678">
    <property type="entry name" value="Peptide/Ni-bd"/>
</dbReference>
<dbReference type="Pfam" id="PF00496">
    <property type="entry name" value="SBP_bac_5"/>
    <property type="match status" value="1"/>
</dbReference>
<organism evidence="6 7">
    <name type="scientific">Pseudofulvibacter geojedonensis</name>
    <dbReference type="NCBI Taxonomy" id="1123758"/>
    <lineage>
        <taxon>Bacteria</taxon>
        <taxon>Pseudomonadati</taxon>
        <taxon>Bacteroidota</taxon>
        <taxon>Flavobacteriia</taxon>
        <taxon>Flavobacteriales</taxon>
        <taxon>Flavobacteriaceae</taxon>
        <taxon>Pseudofulvibacter</taxon>
    </lineage>
</organism>
<comment type="subcellular location">
    <subcellularLocation>
        <location evidence="1">Cell envelope</location>
    </subcellularLocation>
</comment>
<dbReference type="PANTHER" id="PTHR30290:SF10">
    <property type="entry name" value="PERIPLASMIC OLIGOPEPTIDE-BINDING PROTEIN-RELATED"/>
    <property type="match status" value="1"/>
</dbReference>
<evidence type="ECO:0000313" key="6">
    <source>
        <dbReference type="EMBL" id="MFD0962969.1"/>
    </source>
</evidence>
<dbReference type="CDD" id="cd00995">
    <property type="entry name" value="PBP2_NikA_DppA_OppA_like"/>
    <property type="match status" value="1"/>
</dbReference>
<dbReference type="PROSITE" id="PS51257">
    <property type="entry name" value="PROKAR_LIPOPROTEIN"/>
    <property type="match status" value="1"/>
</dbReference>
<comment type="caution">
    <text evidence="6">The sequence shown here is derived from an EMBL/GenBank/DDBJ whole genome shotgun (WGS) entry which is preliminary data.</text>
</comment>
<gene>
    <name evidence="6" type="ORF">ACFQ1O_03010</name>
</gene>
<keyword evidence="3" id="KW-0813">Transport</keyword>
<dbReference type="Gene3D" id="3.90.76.10">
    <property type="entry name" value="Dipeptide-binding Protein, Domain 1"/>
    <property type="match status" value="1"/>
</dbReference>
<dbReference type="InterPro" id="IPR039424">
    <property type="entry name" value="SBP_5"/>
</dbReference>
<dbReference type="EMBL" id="JBHTJM010000002">
    <property type="protein sequence ID" value="MFD0962969.1"/>
    <property type="molecule type" value="Genomic_DNA"/>
</dbReference>
<dbReference type="Gene3D" id="3.40.190.10">
    <property type="entry name" value="Periplasmic binding protein-like II"/>
    <property type="match status" value="1"/>
</dbReference>
<name>A0ABW3HZH2_9FLAO</name>
<evidence type="ECO:0000256" key="3">
    <source>
        <dbReference type="ARBA" id="ARBA00022448"/>
    </source>
</evidence>
<proteinExistence type="inferred from homology"/>
<dbReference type="Gene3D" id="3.10.105.10">
    <property type="entry name" value="Dipeptide-binding Protein, Domain 3"/>
    <property type="match status" value="1"/>
</dbReference>
<evidence type="ECO:0000259" key="5">
    <source>
        <dbReference type="Pfam" id="PF00496"/>
    </source>
</evidence>
<keyword evidence="7" id="KW-1185">Reference proteome</keyword>
<comment type="similarity">
    <text evidence="2">Belongs to the bacterial solute-binding protein 5 family.</text>
</comment>
<dbReference type="PANTHER" id="PTHR30290">
    <property type="entry name" value="PERIPLASMIC BINDING COMPONENT OF ABC TRANSPORTER"/>
    <property type="match status" value="1"/>
</dbReference>